<evidence type="ECO:0000259" key="2">
    <source>
        <dbReference type="Pfam" id="PF13778"/>
    </source>
</evidence>
<dbReference type="Pfam" id="PF13778">
    <property type="entry name" value="DUF4174"/>
    <property type="match status" value="1"/>
</dbReference>
<dbReference type="InterPro" id="IPR025232">
    <property type="entry name" value="DUF4174"/>
</dbReference>
<evidence type="ECO:0000256" key="1">
    <source>
        <dbReference type="ARBA" id="ARBA00022729"/>
    </source>
</evidence>
<dbReference type="EMBL" id="FXZK01000005">
    <property type="protein sequence ID" value="SMY08527.1"/>
    <property type="molecule type" value="Genomic_DNA"/>
</dbReference>
<protein>
    <recommendedName>
        <fullName evidence="2">DUF4174 domain-containing protein</fullName>
    </recommendedName>
</protein>
<evidence type="ECO:0000313" key="3">
    <source>
        <dbReference type="EMBL" id="SMY08527.1"/>
    </source>
</evidence>
<proteinExistence type="predicted"/>
<keyword evidence="1" id="KW-0732">Signal</keyword>
<organism evidence="3 4">
    <name type="scientific">Flavimaricola marinus</name>
    <dbReference type="NCBI Taxonomy" id="1819565"/>
    <lineage>
        <taxon>Bacteria</taxon>
        <taxon>Pseudomonadati</taxon>
        <taxon>Pseudomonadota</taxon>
        <taxon>Alphaproteobacteria</taxon>
        <taxon>Rhodobacterales</taxon>
        <taxon>Paracoccaceae</taxon>
        <taxon>Flavimaricola</taxon>
    </lineage>
</organism>
<dbReference type="Proteomes" id="UP000201613">
    <property type="component" value="Unassembled WGS sequence"/>
</dbReference>
<reference evidence="3 4" key="1">
    <citation type="submission" date="2017-05" db="EMBL/GenBank/DDBJ databases">
        <authorList>
            <person name="Song R."/>
            <person name="Chenine A.L."/>
            <person name="Ruprecht R.M."/>
        </authorList>
    </citation>
    <scope>NUCLEOTIDE SEQUENCE [LARGE SCALE GENOMIC DNA]</scope>
    <source>
        <strain evidence="3 4">CECT 8899</strain>
    </source>
</reference>
<dbReference type="RefSeq" id="WP_245820528.1">
    <property type="nucleotide sequence ID" value="NZ_FXZK01000005.1"/>
</dbReference>
<name>A0A238LFN1_9RHOB</name>
<accession>A0A238LFN1</accession>
<evidence type="ECO:0000313" key="4">
    <source>
        <dbReference type="Proteomes" id="UP000201613"/>
    </source>
</evidence>
<dbReference type="AlphaFoldDB" id="A0A238LFN1"/>
<keyword evidence="4" id="KW-1185">Reference proteome</keyword>
<sequence>MTVEDVVAELETLSVVDQWRANPTTIFSSIDIEIEDLHFIARPLVVFADSPADPMFIEQMDMLLADMDALRLRDVIVITDTDPSARSLVRQELRPRGFGLVLIGKDGRVAQRKPSPFSVRELSRAIDKMPLRQQEIREGSG</sequence>
<gene>
    <name evidence="3" type="ORF">LOM8899_02680</name>
</gene>
<feature type="domain" description="DUF4174" evidence="2">
    <location>
        <begin position="41"/>
        <end position="135"/>
    </location>
</feature>